<feature type="chain" id="PRO_5038885651" evidence="2">
    <location>
        <begin position="27"/>
        <end position="335"/>
    </location>
</feature>
<evidence type="ECO:0000313" key="5">
    <source>
        <dbReference type="Proteomes" id="UP000283832"/>
    </source>
</evidence>
<gene>
    <name evidence="4" type="ORF">D2L64_06790</name>
</gene>
<proteinExistence type="inferred from homology"/>
<evidence type="ECO:0000256" key="2">
    <source>
        <dbReference type="SAM" id="SignalP"/>
    </source>
</evidence>
<evidence type="ECO:0000313" key="4">
    <source>
        <dbReference type="EMBL" id="RIV40023.1"/>
    </source>
</evidence>
<dbReference type="InterPro" id="IPR015168">
    <property type="entry name" value="SsuA/THI5"/>
</dbReference>
<dbReference type="PROSITE" id="PS51257">
    <property type="entry name" value="PROKAR_LIPOPROTEIN"/>
    <property type="match status" value="1"/>
</dbReference>
<dbReference type="EMBL" id="QXEC01000004">
    <property type="protein sequence ID" value="RIV40023.1"/>
    <property type="molecule type" value="Genomic_DNA"/>
</dbReference>
<evidence type="ECO:0000256" key="1">
    <source>
        <dbReference type="ARBA" id="ARBA00010742"/>
    </source>
</evidence>
<dbReference type="Proteomes" id="UP000283832">
    <property type="component" value="Unassembled WGS sequence"/>
</dbReference>
<feature type="signal peptide" evidence="2">
    <location>
        <begin position="1"/>
        <end position="26"/>
    </location>
</feature>
<protein>
    <submittedName>
        <fullName evidence="4">ABC transporter substrate-binding protein</fullName>
    </submittedName>
</protein>
<sequence length="335" mass="35605">MGSSKARQWSIIGGTIAALLALSACSGDGGSADGNVKLRLGTMQLSSTHLPQIAIDQGFFAEKGVEVELTFANSGAELLPALQAGAIDIAYSNVVSPLLAAGQGFKFSMILDNGQFPSAPPDNNPVMVRADSGIESLADLQGKRVAVVNVGGLNDVFLIERMREQGLDPSGISWVEAPFPTMVDGLLSDQYDAAVTAEPVTTLANNSGKIKELDSFFSRVNPGFNLAGYYVMGDWVAKPENAEAITAFNAAMEQARKYVVDGDKADEVRYVTEWSSLDQGLVEAIVDNDLTLRSGYIDLPSLQRTADLLHKQGLLNEPLDVTAHVWSGAPTEQPS</sequence>
<keyword evidence="2" id="KW-0732">Signal</keyword>
<feature type="domain" description="Solute-binding protein family 3/N-terminal" evidence="3">
    <location>
        <begin position="37"/>
        <end position="262"/>
    </location>
</feature>
<dbReference type="SUPFAM" id="SSF53850">
    <property type="entry name" value="Periplasmic binding protein-like II"/>
    <property type="match status" value="1"/>
</dbReference>
<dbReference type="PANTHER" id="PTHR30024">
    <property type="entry name" value="ALIPHATIC SULFONATES-BINDING PROTEIN-RELATED"/>
    <property type="match status" value="1"/>
</dbReference>
<accession>A0A418MY14</accession>
<dbReference type="Gene3D" id="3.40.190.10">
    <property type="entry name" value="Periplasmic binding protein-like II"/>
    <property type="match status" value="2"/>
</dbReference>
<dbReference type="AlphaFoldDB" id="A0A418MY14"/>
<comment type="caution">
    <text evidence="4">The sequence shown here is derived from an EMBL/GenBank/DDBJ whole genome shotgun (WGS) entry which is preliminary data.</text>
</comment>
<dbReference type="OrthoDB" id="5348911at2"/>
<dbReference type="RefSeq" id="WP_119573831.1">
    <property type="nucleotide sequence ID" value="NZ_QXEC01000004.1"/>
</dbReference>
<dbReference type="InterPro" id="IPR001638">
    <property type="entry name" value="Solute-binding_3/MltF_N"/>
</dbReference>
<dbReference type="SMART" id="SM00062">
    <property type="entry name" value="PBPb"/>
    <property type="match status" value="1"/>
</dbReference>
<dbReference type="Pfam" id="PF09084">
    <property type="entry name" value="NMT1"/>
    <property type="match status" value="1"/>
</dbReference>
<organism evidence="4 5">
    <name type="scientific">Micromonospora radicis</name>
    <dbReference type="NCBI Taxonomy" id="1894971"/>
    <lineage>
        <taxon>Bacteria</taxon>
        <taxon>Bacillati</taxon>
        <taxon>Actinomycetota</taxon>
        <taxon>Actinomycetes</taxon>
        <taxon>Micromonosporales</taxon>
        <taxon>Micromonosporaceae</taxon>
        <taxon>Micromonospora</taxon>
    </lineage>
</organism>
<reference evidence="4 5" key="1">
    <citation type="submission" date="2018-08" db="EMBL/GenBank/DDBJ databases">
        <title>Jishengella sp. nov., isolated from a root of Azadirachta indica A. Juss. var. siamensis Valenton.</title>
        <authorList>
            <person name="Kuncharoen N."/>
            <person name="Tanasupawat S."/>
            <person name="Kudo T."/>
            <person name="Ohkuma M."/>
        </authorList>
    </citation>
    <scope>NUCLEOTIDE SEQUENCE [LARGE SCALE GENOMIC DNA]</scope>
    <source>
        <strain evidence="4 5">AZ1-13</strain>
    </source>
</reference>
<comment type="similarity">
    <text evidence="1">Belongs to the bacterial solute-binding protein SsuA/TauA family.</text>
</comment>
<evidence type="ECO:0000259" key="3">
    <source>
        <dbReference type="SMART" id="SM00062"/>
    </source>
</evidence>
<name>A0A418MY14_9ACTN</name>
<keyword evidence="5" id="KW-1185">Reference proteome</keyword>